<dbReference type="Pfam" id="PF03972">
    <property type="entry name" value="MmgE_PrpD_N"/>
    <property type="match status" value="1"/>
</dbReference>
<accession>A0A5N7MC76</accession>
<dbReference type="InterPro" id="IPR036148">
    <property type="entry name" value="MmgE/PrpD_sf"/>
</dbReference>
<organism evidence="4 5">
    <name type="scientific">Microvirga tunisiensis</name>
    <dbReference type="NCBI Taxonomy" id="2108360"/>
    <lineage>
        <taxon>Bacteria</taxon>
        <taxon>Pseudomonadati</taxon>
        <taxon>Pseudomonadota</taxon>
        <taxon>Alphaproteobacteria</taxon>
        <taxon>Hyphomicrobiales</taxon>
        <taxon>Methylobacteriaceae</taxon>
        <taxon>Microvirga</taxon>
    </lineage>
</organism>
<dbReference type="GO" id="GO:0016829">
    <property type="term" value="F:lyase activity"/>
    <property type="evidence" value="ECO:0007669"/>
    <property type="project" value="InterPro"/>
</dbReference>
<dbReference type="InterPro" id="IPR042183">
    <property type="entry name" value="MmgE/PrpD_sf_1"/>
</dbReference>
<comment type="caution">
    <text evidence="4">The sequence shown here is derived from an EMBL/GenBank/DDBJ whole genome shotgun (WGS) entry which is preliminary data.</text>
</comment>
<dbReference type="Gene3D" id="3.30.1330.120">
    <property type="entry name" value="2-methylcitrate dehydratase PrpD"/>
    <property type="match status" value="1"/>
</dbReference>
<reference evidence="4 5" key="1">
    <citation type="journal article" date="2019" name="Syst. Appl. Microbiol.">
        <title>Microvirga tunisiensis sp. nov., a root nodule symbiotic bacterium isolated from Lupinus micranthus and L. luteus grown in Northern Tunisia.</title>
        <authorList>
            <person name="Msaddak A."/>
            <person name="Rejili M."/>
            <person name="Duran D."/>
            <person name="Mars M."/>
            <person name="Palacios J.M."/>
            <person name="Ruiz-Argueso T."/>
            <person name="Rey L."/>
            <person name="Imperial J."/>
        </authorList>
    </citation>
    <scope>NUCLEOTIDE SEQUENCE [LARGE SCALE GENOMIC DNA]</scope>
    <source>
        <strain evidence="4 5">Lmie10</strain>
    </source>
</reference>
<keyword evidence="5" id="KW-1185">Reference proteome</keyword>
<comment type="similarity">
    <text evidence="1">Belongs to the PrpD family.</text>
</comment>
<dbReference type="Gene3D" id="1.10.4100.10">
    <property type="entry name" value="2-methylcitrate dehydratase PrpD"/>
    <property type="match status" value="1"/>
</dbReference>
<name>A0A5N7MC76_9HYPH</name>
<dbReference type="PANTHER" id="PTHR16943">
    <property type="entry name" value="2-METHYLCITRATE DEHYDRATASE-RELATED"/>
    <property type="match status" value="1"/>
</dbReference>
<evidence type="ECO:0000313" key="4">
    <source>
        <dbReference type="EMBL" id="MPR23694.1"/>
    </source>
</evidence>
<evidence type="ECO:0000259" key="2">
    <source>
        <dbReference type="Pfam" id="PF03972"/>
    </source>
</evidence>
<dbReference type="AlphaFoldDB" id="A0A5N7MC76"/>
<gene>
    <name evidence="4" type="ORF">FS320_00265</name>
</gene>
<dbReference type="InterPro" id="IPR045337">
    <property type="entry name" value="MmgE_PrpD_C"/>
</dbReference>
<dbReference type="PANTHER" id="PTHR16943:SF8">
    <property type="entry name" value="2-METHYLCITRATE DEHYDRATASE"/>
    <property type="match status" value="1"/>
</dbReference>
<dbReference type="RefSeq" id="WP_152708608.1">
    <property type="nucleotide sequence ID" value="NZ_VOSJ01000001.1"/>
</dbReference>
<dbReference type="EMBL" id="VOSK01000001">
    <property type="protein sequence ID" value="MPR23694.1"/>
    <property type="molecule type" value="Genomic_DNA"/>
</dbReference>
<protein>
    <submittedName>
        <fullName evidence="4">MmgE/PrpD family protein</fullName>
    </submittedName>
</protein>
<dbReference type="Pfam" id="PF19305">
    <property type="entry name" value="MmgE_PrpD_C"/>
    <property type="match status" value="1"/>
</dbReference>
<feature type="domain" description="MmgE/PrpD N-terminal" evidence="2">
    <location>
        <begin position="36"/>
        <end position="261"/>
    </location>
</feature>
<feature type="domain" description="MmgE/PrpD C-terminal" evidence="3">
    <location>
        <begin position="284"/>
        <end position="441"/>
    </location>
</feature>
<dbReference type="SUPFAM" id="SSF103378">
    <property type="entry name" value="2-methylcitrate dehydratase PrpD"/>
    <property type="match status" value="1"/>
</dbReference>
<evidence type="ECO:0000259" key="3">
    <source>
        <dbReference type="Pfam" id="PF19305"/>
    </source>
</evidence>
<dbReference type="OrthoDB" id="9795089at2"/>
<evidence type="ECO:0000313" key="5">
    <source>
        <dbReference type="Proteomes" id="UP000403266"/>
    </source>
</evidence>
<dbReference type="InterPro" id="IPR005656">
    <property type="entry name" value="MmgE_PrpD"/>
</dbReference>
<dbReference type="Proteomes" id="UP000403266">
    <property type="component" value="Unassembled WGS sequence"/>
</dbReference>
<sequence length="465" mass="48204">MTKSCNMRQDATKSDGMLMYLQAIIGLGKALHGGAIPAPLGAEARNMVLNALGCMVGGSAHELSTRAFAALSPSFGSGRSTLIGRGSTCDAINATMMNALAGAAYSYDDTFSEALLHPVGPVFAATAALAEQTGAKGSQVLGALLAGVEFACRLTASIALPPARCDLAWSQTGIACGAGAALSSGLLLNLSEQQLESAIALALAEASGTRATHGTMAASFIFASAAASGTRSALLAAQDFTAPSEMLSRSFGFWETFSEEPAPGQFLDGLGEDFLLMRNRYKPYPCGVVIFPALDAALSLCGQVPHAGAIQQVVVTVSAKAASLGDRPVPRNGVEAKFSLQHWVAAALVRGQATMEEISAASVANAEIRDVRQKILLRKNPDLPTSAAELTVTLQDGSDHHVSVTDYSGSETHPMTRERLEQKFAGLTHPLLGSDRADRLLRLCNGIEEAADLAALMAESAPPGM</sequence>
<proteinExistence type="inferred from homology"/>
<dbReference type="InterPro" id="IPR045336">
    <property type="entry name" value="MmgE_PrpD_N"/>
</dbReference>
<evidence type="ECO:0000256" key="1">
    <source>
        <dbReference type="ARBA" id="ARBA00006174"/>
    </source>
</evidence>
<dbReference type="InterPro" id="IPR042188">
    <property type="entry name" value="MmgE/PrpD_sf_2"/>
</dbReference>